<keyword evidence="4 8" id="KW-0812">Transmembrane</keyword>
<evidence type="ECO:0000256" key="7">
    <source>
        <dbReference type="ARBA" id="ARBA00023237"/>
    </source>
</evidence>
<feature type="domain" description="TonB-dependent receptor-like beta-barrel" evidence="11">
    <location>
        <begin position="408"/>
        <end position="891"/>
    </location>
</feature>
<dbReference type="RefSeq" id="WP_308992959.1">
    <property type="nucleotide sequence ID" value="NZ_CP155618.1"/>
</dbReference>
<dbReference type="NCBIfam" id="TIGR04057">
    <property type="entry name" value="SusC_RagA_signa"/>
    <property type="match status" value="1"/>
</dbReference>
<dbReference type="Gene3D" id="2.60.40.1120">
    <property type="entry name" value="Carboxypeptidase-like, regulatory domain"/>
    <property type="match status" value="1"/>
</dbReference>
<dbReference type="InterPro" id="IPR036942">
    <property type="entry name" value="Beta-barrel_TonB_sf"/>
</dbReference>
<organism evidence="13 14">
    <name type="scientific">Mariniflexile litorale</name>
    <dbReference type="NCBI Taxonomy" id="3045158"/>
    <lineage>
        <taxon>Bacteria</taxon>
        <taxon>Pseudomonadati</taxon>
        <taxon>Bacteroidota</taxon>
        <taxon>Flavobacteriia</taxon>
        <taxon>Flavobacteriales</taxon>
        <taxon>Flavobacteriaceae</taxon>
        <taxon>Mariniflexile</taxon>
    </lineage>
</organism>
<evidence type="ECO:0000313" key="13">
    <source>
        <dbReference type="EMBL" id="XBL12792.1"/>
    </source>
</evidence>
<dbReference type="Gene3D" id="2.40.170.20">
    <property type="entry name" value="TonB-dependent receptor, beta-barrel domain"/>
    <property type="match status" value="1"/>
</dbReference>
<proteinExistence type="inferred from homology"/>
<dbReference type="InterPro" id="IPR037066">
    <property type="entry name" value="Plug_dom_sf"/>
</dbReference>
<protein>
    <submittedName>
        <fullName evidence="13">SusC/RagA family TonB-linked outer membrane protein</fullName>
    </submittedName>
</protein>
<comment type="subcellular location">
    <subcellularLocation>
        <location evidence="1 8">Cell outer membrane</location>
        <topology evidence="1 8">Multi-pass membrane protein</topology>
    </subcellularLocation>
</comment>
<keyword evidence="3 8" id="KW-1134">Transmembrane beta strand</keyword>
<dbReference type="Pfam" id="PF07715">
    <property type="entry name" value="Plug"/>
    <property type="match status" value="1"/>
</dbReference>
<dbReference type="SUPFAM" id="SSF49464">
    <property type="entry name" value="Carboxypeptidase regulatory domain-like"/>
    <property type="match status" value="1"/>
</dbReference>
<gene>
    <name evidence="13" type="ORF">QLS71_010665</name>
</gene>
<dbReference type="EMBL" id="CP155618">
    <property type="protein sequence ID" value="XBL12792.1"/>
    <property type="molecule type" value="Genomic_DNA"/>
</dbReference>
<feature type="signal peptide" evidence="10">
    <location>
        <begin position="1"/>
        <end position="22"/>
    </location>
</feature>
<evidence type="ECO:0000256" key="8">
    <source>
        <dbReference type="PROSITE-ProRule" id="PRU01360"/>
    </source>
</evidence>
<keyword evidence="14" id="KW-1185">Reference proteome</keyword>
<dbReference type="InterPro" id="IPR039426">
    <property type="entry name" value="TonB-dep_rcpt-like"/>
</dbReference>
<dbReference type="InterPro" id="IPR008969">
    <property type="entry name" value="CarboxyPept-like_regulatory"/>
</dbReference>
<keyword evidence="6 8" id="KW-0472">Membrane</keyword>
<keyword evidence="10" id="KW-0732">Signal</keyword>
<dbReference type="AlphaFoldDB" id="A0AAU7E9Q2"/>
<evidence type="ECO:0000256" key="2">
    <source>
        <dbReference type="ARBA" id="ARBA00022448"/>
    </source>
</evidence>
<keyword evidence="2 8" id="KW-0813">Transport</keyword>
<feature type="domain" description="TonB-dependent receptor plug" evidence="12">
    <location>
        <begin position="117"/>
        <end position="244"/>
    </location>
</feature>
<dbReference type="Gene3D" id="2.170.130.10">
    <property type="entry name" value="TonB-dependent receptor, plug domain"/>
    <property type="match status" value="1"/>
</dbReference>
<evidence type="ECO:0000256" key="10">
    <source>
        <dbReference type="SAM" id="SignalP"/>
    </source>
</evidence>
<keyword evidence="5 9" id="KW-0798">TonB box</keyword>
<dbReference type="KEGG" id="mlil:QLS71_010665"/>
<dbReference type="FunFam" id="2.60.40.1120:FF:000003">
    <property type="entry name" value="Outer membrane protein Omp121"/>
    <property type="match status" value="1"/>
</dbReference>
<accession>A0AAU7E9Q2</accession>
<dbReference type="NCBIfam" id="TIGR04056">
    <property type="entry name" value="OMP_RagA_SusC"/>
    <property type="match status" value="1"/>
</dbReference>
<comment type="similarity">
    <text evidence="8 9">Belongs to the TonB-dependent receptor family.</text>
</comment>
<sequence>MKTKFSGILTLLLAFVVQLTFAQEKTISGTVSDDSGLPLPGATVLVKGTSTGTSTDFDGKYLIRANQESTLVFSFVGYTTKEIKVDASNSINVQLSEDAAVLEEVVITALGISKDPSKLAYSVSKVDTEEVIKSNEADFVNALAGKTTGIQINSSSALAGGSSRILIRGVSSLNFDNSPLYVIDGVPVSNSESLFDARDSDQALFYGSAPGGTINIAPDQIKNISILKGAAASALYGSRAANGVIVIETHKGRNNTTPTVNFKTTTTLSTIIEPEYQKEYAQGIGGVFYTGEPGNQTSLSWGPKASENGIQTYNPYEFFNTGTTFDNSLSVQGGSDKSSYYASVGIYNQKGTVPTNSFDRYSFLLNSSHQITNKISIDSKISYTNTENDRPFEGNGRTSIMNNLSSTPISYNSLPATDEDGAQRAHTTSRNNSYYLLKNAGFLTTGNRFQPSLALSYKIKDWIQLKAISSLDFDLYDSKSYENAGLFGTYSSGRILETNRKSRDFNTDVILTIDKDFSEKITADYLVGYNLFDRKNSTLYSEGTSFIIPSFYDLSNATSLQTDELTLEKRSYSFYAQANLGYDNLLFLTLTGRNDWSSSLPSNKNSFFYYSGSLGLDLAKVFQVQGVLNRAMLRGSYSRVGNDAPEYATQTSYIKANPGDGQRGNINFPFQGVGSYVQSAIKGNPELTPEFTNEYEISLDLQLFKNRVGIEAGYYDRRSEDQIFEVPLASSTGFNSIYKNAGAIQNKGVELSLNLTPIQTEDFKWDLNLNYSKNESEVLELADGVESVRLAGFTNPGIFIRKGESYGVIWTTLYKRNDDGQLLLDDDGYVQVDNIGNAGTVTPDWTGGLSTSFEYKAFKLSAVMDMRVGGKMYNLDEYYKTYYGTSILTADREKDVIINGVIESTGAVNTIPVKKDFTYWSGYAGDEEFVQKTDYIKLRNVTFSYTVPTAFISKTGFKAVSISASGRNLWIKSHDSFTGSDPELSLYGSGNGQGITNFQIPSNKSYSLTLNLTF</sequence>
<reference evidence="13" key="1">
    <citation type="submission" date="2024-04" db="EMBL/GenBank/DDBJ databases">
        <title>Mariniflexile litorale, isolated from the shallow sediments of the Sea of Japan.</title>
        <authorList>
            <person name="Romanenko L."/>
            <person name="Isaeva M."/>
        </authorList>
    </citation>
    <scope>NUCLEOTIDE SEQUENCE [LARGE SCALE GENOMIC DNA]</scope>
    <source>
        <strain evidence="13">KMM 9835</strain>
    </source>
</reference>
<evidence type="ECO:0000256" key="3">
    <source>
        <dbReference type="ARBA" id="ARBA00022452"/>
    </source>
</evidence>
<dbReference type="Pfam" id="PF00593">
    <property type="entry name" value="TonB_dep_Rec_b-barrel"/>
    <property type="match status" value="1"/>
</dbReference>
<evidence type="ECO:0000256" key="5">
    <source>
        <dbReference type="ARBA" id="ARBA00023077"/>
    </source>
</evidence>
<evidence type="ECO:0000259" key="12">
    <source>
        <dbReference type="Pfam" id="PF07715"/>
    </source>
</evidence>
<evidence type="ECO:0000256" key="6">
    <source>
        <dbReference type="ARBA" id="ARBA00023136"/>
    </source>
</evidence>
<evidence type="ECO:0000256" key="4">
    <source>
        <dbReference type="ARBA" id="ARBA00022692"/>
    </source>
</evidence>
<name>A0AAU7E9Q2_9FLAO</name>
<dbReference type="InterPro" id="IPR000531">
    <property type="entry name" value="Beta-barrel_TonB"/>
</dbReference>
<keyword evidence="7 8" id="KW-0998">Cell outer membrane</keyword>
<dbReference type="InterPro" id="IPR023997">
    <property type="entry name" value="TonB-dep_OMP_SusC/RagA_CS"/>
</dbReference>
<dbReference type="GO" id="GO:0009279">
    <property type="term" value="C:cell outer membrane"/>
    <property type="evidence" value="ECO:0007669"/>
    <property type="project" value="UniProtKB-SubCell"/>
</dbReference>
<evidence type="ECO:0000256" key="9">
    <source>
        <dbReference type="RuleBase" id="RU003357"/>
    </source>
</evidence>
<dbReference type="InterPro" id="IPR012910">
    <property type="entry name" value="Plug_dom"/>
</dbReference>
<dbReference type="InterPro" id="IPR023996">
    <property type="entry name" value="TonB-dep_OMP_SusC/RagA"/>
</dbReference>
<evidence type="ECO:0000313" key="14">
    <source>
        <dbReference type="Proteomes" id="UP001224325"/>
    </source>
</evidence>
<feature type="chain" id="PRO_5043918870" evidence="10">
    <location>
        <begin position="23"/>
        <end position="1014"/>
    </location>
</feature>
<dbReference type="SUPFAM" id="SSF56935">
    <property type="entry name" value="Porins"/>
    <property type="match status" value="1"/>
</dbReference>
<dbReference type="Pfam" id="PF13715">
    <property type="entry name" value="CarbopepD_reg_2"/>
    <property type="match status" value="1"/>
</dbReference>
<evidence type="ECO:0000259" key="11">
    <source>
        <dbReference type="Pfam" id="PF00593"/>
    </source>
</evidence>
<dbReference type="PROSITE" id="PS52016">
    <property type="entry name" value="TONB_DEPENDENT_REC_3"/>
    <property type="match status" value="1"/>
</dbReference>
<evidence type="ECO:0000256" key="1">
    <source>
        <dbReference type="ARBA" id="ARBA00004571"/>
    </source>
</evidence>
<dbReference type="Proteomes" id="UP001224325">
    <property type="component" value="Chromosome"/>
</dbReference>